<reference evidence="2 3" key="1">
    <citation type="submission" date="2019-11" db="EMBL/GenBank/DDBJ databases">
        <authorList>
            <person name="Li X.-J."/>
            <person name="Feng X.-M."/>
        </authorList>
    </citation>
    <scope>NUCLEOTIDE SEQUENCE [LARGE SCALE GENOMIC DNA]</scope>
    <source>
        <strain evidence="2 3">XMNu-373</strain>
    </source>
</reference>
<dbReference type="Pfam" id="PF02464">
    <property type="entry name" value="CinA"/>
    <property type="match status" value="1"/>
</dbReference>
<dbReference type="NCBIfam" id="TIGR00199">
    <property type="entry name" value="PncC_domain"/>
    <property type="match status" value="1"/>
</dbReference>
<dbReference type="Gene3D" id="3.90.950.20">
    <property type="entry name" value="CinA-like"/>
    <property type="match status" value="1"/>
</dbReference>
<keyword evidence="3" id="KW-1185">Reference proteome</keyword>
<dbReference type="InterPro" id="IPR008136">
    <property type="entry name" value="CinA_C"/>
</dbReference>
<dbReference type="EMBL" id="WLZY01000007">
    <property type="protein sequence ID" value="NDL59245.1"/>
    <property type="molecule type" value="Genomic_DNA"/>
</dbReference>
<accession>A0A7K3M7I8</accession>
<keyword evidence="2" id="KW-0378">Hydrolase</keyword>
<dbReference type="Proteomes" id="UP000460435">
    <property type="component" value="Unassembled WGS sequence"/>
</dbReference>
<evidence type="ECO:0000313" key="2">
    <source>
        <dbReference type="EMBL" id="NDL59245.1"/>
    </source>
</evidence>
<evidence type="ECO:0000259" key="1">
    <source>
        <dbReference type="Pfam" id="PF02464"/>
    </source>
</evidence>
<sequence>MASAEGVVEALRERGLTVATAESLTGGLVCARLTAVPGASVVVVGGVVAYANEAKERIAGVDHAVLAEHGPVAAETAAAMAQGVRELLGAGISLATTGVAGPTEQDGHPPGTVHVAAAAPDGTDVRSFTGGECLRGDRAAVRERTVSVALEMLLSAALRASPK</sequence>
<dbReference type="InterPro" id="IPR036653">
    <property type="entry name" value="CinA-like_C"/>
</dbReference>
<feature type="domain" description="CinA C-terminal" evidence="1">
    <location>
        <begin position="4"/>
        <end position="155"/>
    </location>
</feature>
<protein>
    <submittedName>
        <fullName evidence="2">Nicotinamide-nucleotide amidohydrolase family protein</fullName>
    </submittedName>
</protein>
<evidence type="ECO:0000313" key="3">
    <source>
        <dbReference type="Proteomes" id="UP000460435"/>
    </source>
</evidence>
<proteinExistence type="predicted"/>
<name>A0A7K3M7I8_9ACTN</name>
<comment type="caution">
    <text evidence="2">The sequence shown here is derived from an EMBL/GenBank/DDBJ whole genome shotgun (WGS) entry which is preliminary data.</text>
</comment>
<dbReference type="GO" id="GO:0016787">
    <property type="term" value="F:hydrolase activity"/>
    <property type="evidence" value="ECO:0007669"/>
    <property type="project" value="UniProtKB-KW"/>
</dbReference>
<organism evidence="2 3">
    <name type="scientific">Phytoactinopolyspora mesophila</name>
    <dbReference type="NCBI Taxonomy" id="2650750"/>
    <lineage>
        <taxon>Bacteria</taxon>
        <taxon>Bacillati</taxon>
        <taxon>Actinomycetota</taxon>
        <taxon>Actinomycetes</taxon>
        <taxon>Jiangellales</taxon>
        <taxon>Jiangellaceae</taxon>
        <taxon>Phytoactinopolyspora</taxon>
    </lineage>
</organism>
<dbReference type="RefSeq" id="WP_162451955.1">
    <property type="nucleotide sequence ID" value="NZ_WLZY01000007.1"/>
</dbReference>
<dbReference type="AlphaFoldDB" id="A0A7K3M7I8"/>
<dbReference type="SUPFAM" id="SSF142433">
    <property type="entry name" value="CinA-like"/>
    <property type="match status" value="1"/>
</dbReference>
<gene>
    <name evidence="2" type="ORF">F7O44_19430</name>
</gene>